<accession>A0A6J7IW63</accession>
<protein>
    <submittedName>
        <fullName evidence="1">Unannotated protein</fullName>
    </submittedName>
</protein>
<reference evidence="1" key="1">
    <citation type="submission" date="2020-05" db="EMBL/GenBank/DDBJ databases">
        <authorList>
            <person name="Chiriac C."/>
            <person name="Salcher M."/>
            <person name="Ghai R."/>
            <person name="Kavagutti S V."/>
        </authorList>
    </citation>
    <scope>NUCLEOTIDE SEQUENCE</scope>
</reference>
<dbReference type="AlphaFoldDB" id="A0A6J7IW63"/>
<proteinExistence type="predicted"/>
<dbReference type="EMBL" id="CAFBNG010000036">
    <property type="protein sequence ID" value="CAB4935458.1"/>
    <property type="molecule type" value="Genomic_DNA"/>
</dbReference>
<gene>
    <name evidence="1" type="ORF">UFOPK3774_00308</name>
</gene>
<name>A0A6J7IW63_9ZZZZ</name>
<sequence length="164" mass="18204">MKVCTLSAKKLHVQIFLSAGKIAKRHSLSVANNALVAAISATSILVSLDRSIAMNHDALLNQFSRWSFATPLSPVLHAMISMMKALGSTPKLFASYTNSIRALALKCWRQISVDIRNYSIKSLKLALKYLHTMLRQSLVFSSRSAQHLPMSAHSMLFRRHAILA</sequence>
<organism evidence="1">
    <name type="scientific">freshwater metagenome</name>
    <dbReference type="NCBI Taxonomy" id="449393"/>
    <lineage>
        <taxon>unclassified sequences</taxon>
        <taxon>metagenomes</taxon>
        <taxon>ecological metagenomes</taxon>
    </lineage>
</organism>
<evidence type="ECO:0000313" key="1">
    <source>
        <dbReference type="EMBL" id="CAB4935458.1"/>
    </source>
</evidence>